<proteinExistence type="predicted"/>
<evidence type="ECO:0000313" key="10">
    <source>
        <dbReference type="EMBL" id="PTE08709.1"/>
    </source>
</evidence>
<dbReference type="Gene3D" id="1.10.510.10">
    <property type="entry name" value="Transferase(Phosphotransferase) domain 1"/>
    <property type="match status" value="1"/>
</dbReference>
<dbReference type="GO" id="GO:0007165">
    <property type="term" value="P:signal transduction"/>
    <property type="evidence" value="ECO:0007669"/>
    <property type="project" value="TreeGrafter"/>
</dbReference>
<keyword evidence="5 10" id="KW-0418">Kinase</keyword>
<dbReference type="GO" id="GO:0005524">
    <property type="term" value="F:ATP binding"/>
    <property type="evidence" value="ECO:0007669"/>
    <property type="project" value="UniProtKB-KW"/>
</dbReference>
<organism evidence="10 11">
    <name type="scientific">Mesorhizobium helmanticense</name>
    <dbReference type="NCBI Taxonomy" id="1776423"/>
    <lineage>
        <taxon>Bacteria</taxon>
        <taxon>Pseudomonadati</taxon>
        <taxon>Pseudomonadota</taxon>
        <taxon>Alphaproteobacteria</taxon>
        <taxon>Hyphomicrobiales</taxon>
        <taxon>Phyllobacteriaceae</taxon>
        <taxon>Mesorhizobium</taxon>
    </lineage>
</organism>
<comment type="catalytic activity">
    <reaction evidence="8">
        <text>L-seryl-[protein] + ATP = O-phospho-L-seryl-[protein] + ADP + H(+)</text>
        <dbReference type="Rhea" id="RHEA:17989"/>
        <dbReference type="Rhea" id="RHEA-COMP:9863"/>
        <dbReference type="Rhea" id="RHEA-COMP:11604"/>
        <dbReference type="ChEBI" id="CHEBI:15378"/>
        <dbReference type="ChEBI" id="CHEBI:29999"/>
        <dbReference type="ChEBI" id="CHEBI:30616"/>
        <dbReference type="ChEBI" id="CHEBI:83421"/>
        <dbReference type="ChEBI" id="CHEBI:456216"/>
        <dbReference type="EC" id="2.7.11.1"/>
    </reaction>
</comment>
<dbReference type="RefSeq" id="WP_107650790.1">
    <property type="nucleotide sequence ID" value="NZ_PZJX01000037.1"/>
</dbReference>
<evidence type="ECO:0000256" key="1">
    <source>
        <dbReference type="ARBA" id="ARBA00012513"/>
    </source>
</evidence>
<dbReference type="SUPFAM" id="SSF56112">
    <property type="entry name" value="Protein kinase-like (PK-like)"/>
    <property type="match status" value="1"/>
</dbReference>
<keyword evidence="6" id="KW-0067">ATP-binding</keyword>
<name>A0A2T4ISS0_9HYPH</name>
<dbReference type="AlphaFoldDB" id="A0A2T4ISS0"/>
<accession>A0A2T4ISS0</accession>
<evidence type="ECO:0000256" key="2">
    <source>
        <dbReference type="ARBA" id="ARBA00022527"/>
    </source>
</evidence>
<dbReference type="EMBL" id="PZJX01000037">
    <property type="protein sequence ID" value="PTE08709.1"/>
    <property type="molecule type" value="Genomic_DNA"/>
</dbReference>
<evidence type="ECO:0000256" key="6">
    <source>
        <dbReference type="ARBA" id="ARBA00022840"/>
    </source>
</evidence>
<evidence type="ECO:0000256" key="7">
    <source>
        <dbReference type="ARBA" id="ARBA00047899"/>
    </source>
</evidence>
<keyword evidence="11" id="KW-1185">Reference proteome</keyword>
<dbReference type="InterPro" id="IPR000719">
    <property type="entry name" value="Prot_kinase_dom"/>
</dbReference>
<dbReference type="GO" id="GO:0004674">
    <property type="term" value="F:protein serine/threonine kinase activity"/>
    <property type="evidence" value="ECO:0007669"/>
    <property type="project" value="UniProtKB-KW"/>
</dbReference>
<evidence type="ECO:0000256" key="8">
    <source>
        <dbReference type="ARBA" id="ARBA00048679"/>
    </source>
</evidence>
<evidence type="ECO:0000313" key="11">
    <source>
        <dbReference type="Proteomes" id="UP000240259"/>
    </source>
</evidence>
<dbReference type="PANTHER" id="PTHR43895:SF32">
    <property type="entry name" value="SERINE_THREONINE-PROTEIN KINASE CHK1"/>
    <property type="match status" value="1"/>
</dbReference>
<dbReference type="Proteomes" id="UP000240259">
    <property type="component" value="Unassembled WGS sequence"/>
</dbReference>
<evidence type="ECO:0000259" key="9">
    <source>
        <dbReference type="PROSITE" id="PS50011"/>
    </source>
</evidence>
<sequence>MDIVHDNSEIVGFVEEYIEGTDLKPIEVGAGTHAALRAMYSIVSGISDVHRHGRVHRDIKPDNMKIDSSGVLKIFDFGLAKLSNGAKTKQLFFTPFYAAPEIFVPDSAGNHVFTAAVDIFAFGVTALWLLNAGSLPSELGHVPPSIPKKSLAFNSTIISVPVEIAYLLNSTLNYDPAERPDAEMLRTALGKHLLFDKHRMLITYSGNDHFVDAANRTVTLTAQGDGVTISYDGLDFVVTHVSGHVRHNNRQVIVGYKLQGAAVIVLGDPSGDRRLRTSITADISHPEVMN</sequence>
<evidence type="ECO:0000256" key="3">
    <source>
        <dbReference type="ARBA" id="ARBA00022679"/>
    </source>
</evidence>
<dbReference type="SMART" id="SM00220">
    <property type="entry name" value="S_TKc"/>
    <property type="match status" value="1"/>
</dbReference>
<dbReference type="OrthoDB" id="9801841at2"/>
<gene>
    <name evidence="10" type="ORF">C9427_19800</name>
</gene>
<dbReference type="EC" id="2.7.11.1" evidence="1"/>
<keyword evidence="2" id="KW-0723">Serine/threonine-protein kinase</keyword>
<keyword evidence="4" id="KW-0547">Nucleotide-binding</keyword>
<evidence type="ECO:0000256" key="5">
    <source>
        <dbReference type="ARBA" id="ARBA00022777"/>
    </source>
</evidence>
<dbReference type="Pfam" id="PF00069">
    <property type="entry name" value="Pkinase"/>
    <property type="match status" value="1"/>
</dbReference>
<protein>
    <recommendedName>
        <fullName evidence="1">non-specific serine/threonine protein kinase</fullName>
        <ecNumber evidence="1">2.7.11.1</ecNumber>
    </recommendedName>
</protein>
<evidence type="ECO:0000256" key="4">
    <source>
        <dbReference type="ARBA" id="ARBA00022741"/>
    </source>
</evidence>
<comment type="catalytic activity">
    <reaction evidence="7">
        <text>L-threonyl-[protein] + ATP = O-phospho-L-threonyl-[protein] + ADP + H(+)</text>
        <dbReference type="Rhea" id="RHEA:46608"/>
        <dbReference type="Rhea" id="RHEA-COMP:11060"/>
        <dbReference type="Rhea" id="RHEA-COMP:11605"/>
        <dbReference type="ChEBI" id="CHEBI:15378"/>
        <dbReference type="ChEBI" id="CHEBI:30013"/>
        <dbReference type="ChEBI" id="CHEBI:30616"/>
        <dbReference type="ChEBI" id="CHEBI:61977"/>
        <dbReference type="ChEBI" id="CHEBI:456216"/>
        <dbReference type="EC" id="2.7.11.1"/>
    </reaction>
</comment>
<reference evidence="10 11" key="1">
    <citation type="submission" date="2018-03" db="EMBL/GenBank/DDBJ databases">
        <title>Genome sequence of the symbiotic type strain Mesorhizobium helmanticense CSLC115NT isolated from Lotus corniculatus nodules.</title>
        <authorList>
            <person name="Sannazzaro A.I."/>
            <person name="Torres Tejerizo G.A."/>
            <person name="Dip D."/>
            <person name="Caballero M."/>
            <person name="Pistorio M."/>
            <person name="Estrella M.J."/>
        </authorList>
    </citation>
    <scope>NUCLEOTIDE SEQUENCE [LARGE SCALE GENOMIC DNA]</scope>
    <source>
        <strain evidence="10 11">CSLC115N</strain>
    </source>
</reference>
<dbReference type="InterPro" id="IPR011009">
    <property type="entry name" value="Kinase-like_dom_sf"/>
</dbReference>
<dbReference type="PANTHER" id="PTHR43895">
    <property type="entry name" value="CALCIUM/CALMODULIN-DEPENDENT PROTEIN KINASE KINASE-RELATED"/>
    <property type="match status" value="1"/>
</dbReference>
<keyword evidence="3" id="KW-0808">Transferase</keyword>
<feature type="domain" description="Protein kinase" evidence="9">
    <location>
        <begin position="1"/>
        <end position="195"/>
    </location>
</feature>
<comment type="caution">
    <text evidence="10">The sequence shown here is derived from an EMBL/GenBank/DDBJ whole genome shotgun (WGS) entry which is preliminary data.</text>
</comment>
<dbReference type="PROSITE" id="PS50011">
    <property type="entry name" value="PROTEIN_KINASE_DOM"/>
    <property type="match status" value="1"/>
</dbReference>